<proteinExistence type="predicted"/>
<evidence type="ECO:0000256" key="1">
    <source>
        <dbReference type="SAM" id="SignalP"/>
    </source>
</evidence>
<accession>A0AAD4KA55</accession>
<dbReference type="Gene3D" id="1.10.238.20">
    <property type="entry name" value="Pheromone/general odorant binding protein domain"/>
    <property type="match status" value="1"/>
</dbReference>
<dbReference type="CDD" id="cd23992">
    <property type="entry name" value="PBP_GOBP"/>
    <property type="match status" value="1"/>
</dbReference>
<evidence type="ECO:0000313" key="2">
    <source>
        <dbReference type="EMBL" id="KAH8386782.1"/>
    </source>
</evidence>
<dbReference type="InterPro" id="IPR006170">
    <property type="entry name" value="PBP/GOBP"/>
</dbReference>
<feature type="signal peptide" evidence="1">
    <location>
        <begin position="1"/>
        <end position="26"/>
    </location>
</feature>
<name>A0AAD4KA55_9MUSC</name>
<dbReference type="GO" id="GO:0005549">
    <property type="term" value="F:odorant binding"/>
    <property type="evidence" value="ECO:0007669"/>
    <property type="project" value="InterPro"/>
</dbReference>
<dbReference type="Proteomes" id="UP001200034">
    <property type="component" value="Unassembled WGS sequence"/>
</dbReference>
<organism evidence="2 3">
    <name type="scientific">Drosophila rubida</name>
    <dbReference type="NCBI Taxonomy" id="30044"/>
    <lineage>
        <taxon>Eukaryota</taxon>
        <taxon>Metazoa</taxon>
        <taxon>Ecdysozoa</taxon>
        <taxon>Arthropoda</taxon>
        <taxon>Hexapoda</taxon>
        <taxon>Insecta</taxon>
        <taxon>Pterygota</taxon>
        <taxon>Neoptera</taxon>
        <taxon>Endopterygota</taxon>
        <taxon>Diptera</taxon>
        <taxon>Brachycera</taxon>
        <taxon>Muscomorpha</taxon>
        <taxon>Ephydroidea</taxon>
        <taxon>Drosophilidae</taxon>
        <taxon>Drosophila</taxon>
    </lineage>
</organism>
<keyword evidence="3" id="KW-1185">Reference proteome</keyword>
<dbReference type="InterPro" id="IPR036728">
    <property type="entry name" value="PBP_GOBP_sf"/>
</dbReference>
<keyword evidence="1" id="KW-0732">Signal</keyword>
<evidence type="ECO:0000313" key="3">
    <source>
        <dbReference type="Proteomes" id="UP001200034"/>
    </source>
</evidence>
<dbReference type="SUPFAM" id="SSF47565">
    <property type="entry name" value="Insect pheromone/odorant-binding proteins"/>
    <property type="match status" value="1"/>
</dbReference>
<evidence type="ECO:0008006" key="4">
    <source>
        <dbReference type="Google" id="ProtNLM"/>
    </source>
</evidence>
<dbReference type="SMART" id="SM00708">
    <property type="entry name" value="PhBP"/>
    <property type="match status" value="1"/>
</dbReference>
<reference evidence="2" key="1">
    <citation type="journal article" date="2021" name="Mol. Ecol. Resour.">
        <title>Phylogenomic analyses of the genus Drosophila reveals genomic signals of climate adaptation.</title>
        <authorList>
            <person name="Li F."/>
            <person name="Rane R.V."/>
            <person name="Luria V."/>
            <person name="Xiong Z."/>
            <person name="Chen J."/>
            <person name="Li Z."/>
            <person name="Catullo R.A."/>
            <person name="Griffin P.C."/>
            <person name="Schiffer M."/>
            <person name="Pearce S."/>
            <person name="Lee S.F."/>
            <person name="McElroy K."/>
            <person name="Stocker A."/>
            <person name="Shirriffs J."/>
            <person name="Cockerell F."/>
            <person name="Coppin C."/>
            <person name="Sgro C.M."/>
            <person name="Karger A."/>
            <person name="Cain J.W."/>
            <person name="Weber J.A."/>
            <person name="Santpere G."/>
            <person name="Kirschner M.W."/>
            <person name="Hoffmann A.A."/>
            <person name="Oakeshott J.G."/>
            <person name="Zhang G."/>
        </authorList>
    </citation>
    <scope>NUCLEOTIDE SEQUENCE</scope>
    <source>
        <strain evidence="2">BGI-SZ-2011g</strain>
    </source>
</reference>
<comment type="caution">
    <text evidence="2">The sequence shown here is derived from an EMBL/GenBank/DDBJ whole genome shotgun (WGS) entry which is preliminary data.</text>
</comment>
<feature type="chain" id="PRO_5042015314" description="Odorant-binding protein 19b" evidence="1">
    <location>
        <begin position="27"/>
        <end position="159"/>
    </location>
</feature>
<dbReference type="AlphaFoldDB" id="A0AAD4KA55"/>
<gene>
    <name evidence="2" type="ORF">KR093_002458</name>
</gene>
<sequence>MRKEATIWTALLLVLQCSTRLQLVQATDDSDEVMSMKMSEVVDLLTPFAQNCDPVPEKSHLEEMVLNKEQASQQSKCFRRCLLMQFDVMPKDKLAYDGTKTIEMMNMMFPDKEEQSRTITEKCNHGNGLATECDNAHLIAMCMLDEMRKAGYKIPEIKE</sequence>
<protein>
    <recommendedName>
        <fullName evidence="4">Odorant-binding protein 19b</fullName>
    </recommendedName>
</protein>
<dbReference type="Pfam" id="PF01395">
    <property type="entry name" value="PBP_GOBP"/>
    <property type="match status" value="1"/>
</dbReference>
<dbReference type="EMBL" id="JAJJHW010000095">
    <property type="protein sequence ID" value="KAH8386782.1"/>
    <property type="molecule type" value="Genomic_DNA"/>
</dbReference>